<keyword evidence="2" id="KW-1185">Reference proteome</keyword>
<reference evidence="1 2" key="1">
    <citation type="submission" date="2013-08" db="EMBL/GenBank/DDBJ databases">
        <title>Genome sequencing of Cellulomonas bogoriensis 69B4.</title>
        <authorList>
            <person name="Chen F."/>
            <person name="Li Y."/>
            <person name="Wang G."/>
        </authorList>
    </citation>
    <scope>NUCLEOTIDE SEQUENCE [LARGE SCALE GENOMIC DNA]</scope>
    <source>
        <strain evidence="1 2">69B4</strain>
    </source>
</reference>
<evidence type="ECO:0000313" key="2">
    <source>
        <dbReference type="Proteomes" id="UP000054314"/>
    </source>
</evidence>
<comment type="caution">
    <text evidence="1">The sequence shown here is derived from an EMBL/GenBank/DDBJ whole genome shotgun (WGS) entry which is preliminary data.</text>
</comment>
<gene>
    <name evidence="1" type="ORF">N869_13285</name>
</gene>
<sequence length="251" mass="28578">MVTLFISRGDPVPDSGVVVAGVAGCGERVRVREVDVDRLFLRSMRARWRGEVVGVRVLDDERVLLLYDADPRWAAEQGMRGDQYSGWELEVPFVELTDVTFREIDSAWSDTGRVPPLGVRAVYRGHEYGARWDQGSGVVTLHLGMGDPVPASGETLGRRGRDGRVVRVPVRFVSRVFTRSASAVWQGEDVWMEVLDRRHVRVRMFHESRQVSYRQMAGDADSGYVLDVEFLEIRSHQIHEHDHHVTMKEPR</sequence>
<name>A0A0A0BYQ7_9CELL</name>
<dbReference type="AlphaFoldDB" id="A0A0A0BYQ7"/>
<dbReference type="EMBL" id="AXCZ01000037">
    <property type="protein sequence ID" value="KGM13543.1"/>
    <property type="molecule type" value="Genomic_DNA"/>
</dbReference>
<proteinExistence type="predicted"/>
<accession>A0A0A0BYQ7</accession>
<protein>
    <submittedName>
        <fullName evidence="1">Uncharacterized protein</fullName>
    </submittedName>
</protein>
<dbReference type="Proteomes" id="UP000054314">
    <property type="component" value="Unassembled WGS sequence"/>
</dbReference>
<evidence type="ECO:0000313" key="1">
    <source>
        <dbReference type="EMBL" id="KGM13543.1"/>
    </source>
</evidence>
<organism evidence="1 2">
    <name type="scientific">Cellulomonas bogoriensis 69B4 = DSM 16987</name>
    <dbReference type="NCBI Taxonomy" id="1386082"/>
    <lineage>
        <taxon>Bacteria</taxon>
        <taxon>Bacillati</taxon>
        <taxon>Actinomycetota</taxon>
        <taxon>Actinomycetes</taxon>
        <taxon>Micrococcales</taxon>
        <taxon>Cellulomonadaceae</taxon>
        <taxon>Cellulomonas</taxon>
    </lineage>
</organism>